<keyword evidence="10" id="KW-0282">Flagellum</keyword>
<dbReference type="RefSeq" id="WP_061158566.1">
    <property type="nucleotide sequence ID" value="NZ_FCOI02000002.1"/>
</dbReference>
<keyword evidence="10" id="KW-0966">Cell projection</keyword>
<evidence type="ECO:0000256" key="3">
    <source>
        <dbReference type="ARBA" id="ARBA00019015"/>
    </source>
</evidence>
<dbReference type="InterPro" id="IPR020013">
    <property type="entry name" value="Flagellar_FlgE/F/G"/>
</dbReference>
<dbReference type="PANTHER" id="PTHR30435">
    <property type="entry name" value="FLAGELLAR PROTEIN"/>
    <property type="match status" value="1"/>
</dbReference>
<feature type="domain" description="Flagellar hook protein FlgE D2" evidence="8">
    <location>
        <begin position="161"/>
        <end position="296"/>
    </location>
</feature>
<dbReference type="AlphaFoldDB" id="A0A157ZDQ3"/>
<dbReference type="SUPFAM" id="SSF117143">
    <property type="entry name" value="Flagellar hook protein flgE"/>
    <property type="match status" value="1"/>
</dbReference>
<feature type="domain" description="Flagellar basal-body/hook protein C-terminal" evidence="7">
    <location>
        <begin position="371"/>
        <end position="415"/>
    </location>
</feature>
<dbReference type="InterPro" id="IPR001444">
    <property type="entry name" value="Flag_bb_rod_N"/>
</dbReference>
<dbReference type="InterPro" id="IPR037058">
    <property type="entry name" value="Falgellar_hook_FlgE_sf"/>
</dbReference>
<reference evidence="11" key="1">
    <citation type="submission" date="2016-01" db="EMBL/GenBank/DDBJ databases">
        <authorList>
            <person name="Peeters Charlotte."/>
        </authorList>
    </citation>
    <scope>NUCLEOTIDE SEQUENCE [LARGE SCALE GENOMIC DNA]</scope>
</reference>
<dbReference type="Proteomes" id="UP000054624">
    <property type="component" value="Unassembled WGS sequence"/>
</dbReference>
<feature type="domain" description="Flagellar hook protein FlgE/F/G-like D1" evidence="9">
    <location>
        <begin position="83"/>
        <end position="145"/>
    </location>
</feature>
<dbReference type="PROSITE" id="PS00588">
    <property type="entry name" value="FLAGELLA_BB_ROD"/>
    <property type="match status" value="1"/>
</dbReference>
<dbReference type="InterPro" id="IPR011491">
    <property type="entry name" value="FlgE_D2"/>
</dbReference>
<dbReference type="Gene3D" id="2.60.98.20">
    <property type="entry name" value="Flagellar hook protein FlgE"/>
    <property type="match status" value="1"/>
</dbReference>
<comment type="similarity">
    <text evidence="2 5">Belongs to the flagella basal body rod proteins family.</text>
</comment>
<proteinExistence type="inferred from homology"/>
<keyword evidence="4 5" id="KW-0975">Bacterial flagellum</keyword>
<dbReference type="GO" id="GO:0071978">
    <property type="term" value="P:bacterial-type flagellum-dependent swarming motility"/>
    <property type="evidence" value="ECO:0007669"/>
    <property type="project" value="TreeGrafter"/>
</dbReference>
<dbReference type="InterPro" id="IPR010930">
    <property type="entry name" value="Flg_bb/hook_C_dom"/>
</dbReference>
<comment type="subcellular location">
    <subcellularLocation>
        <location evidence="1 5">Bacterial flagellum basal body</location>
    </subcellularLocation>
</comment>
<accession>A0A157ZDQ3</accession>
<evidence type="ECO:0000259" key="6">
    <source>
        <dbReference type="Pfam" id="PF00460"/>
    </source>
</evidence>
<evidence type="ECO:0000256" key="2">
    <source>
        <dbReference type="ARBA" id="ARBA00009677"/>
    </source>
</evidence>
<evidence type="ECO:0000259" key="8">
    <source>
        <dbReference type="Pfam" id="PF07559"/>
    </source>
</evidence>
<dbReference type="Pfam" id="PF07559">
    <property type="entry name" value="FlgE_D2"/>
    <property type="match status" value="1"/>
</dbReference>
<dbReference type="GO" id="GO:0009424">
    <property type="term" value="C:bacterial-type flagellum hook"/>
    <property type="evidence" value="ECO:0007669"/>
    <property type="project" value="TreeGrafter"/>
</dbReference>
<gene>
    <name evidence="10" type="ORF">AWB76_00519</name>
</gene>
<dbReference type="GO" id="GO:0009425">
    <property type="term" value="C:bacterial-type flagellum basal body"/>
    <property type="evidence" value="ECO:0007669"/>
    <property type="project" value="UniProtKB-SubCell"/>
</dbReference>
<organism evidence="10 11">
    <name type="scientific">Caballeronia temeraria</name>
    <dbReference type="NCBI Taxonomy" id="1777137"/>
    <lineage>
        <taxon>Bacteria</taxon>
        <taxon>Pseudomonadati</taxon>
        <taxon>Pseudomonadota</taxon>
        <taxon>Betaproteobacteria</taxon>
        <taxon>Burkholderiales</taxon>
        <taxon>Burkholderiaceae</taxon>
        <taxon>Caballeronia</taxon>
    </lineage>
</organism>
<keyword evidence="11" id="KW-1185">Reference proteome</keyword>
<dbReference type="GO" id="GO:0005829">
    <property type="term" value="C:cytosol"/>
    <property type="evidence" value="ECO:0007669"/>
    <property type="project" value="TreeGrafter"/>
</dbReference>
<dbReference type="Pfam" id="PF22692">
    <property type="entry name" value="LlgE_F_G_D1"/>
    <property type="match status" value="1"/>
</dbReference>
<sequence>MSYQQALSGLGAASSDLDVIGNNIANANTVGFKQGSAQFADMYASSMATAVSNQIGIGTQLAEVQQQFSQGTITSTNQALDVAINGNGFYQLSNNGSSVYSRNGVFHLDNQGRIVNAAGLQLMGYAANSNGVINSASTVPLTVPTSNVAPIATKNITAAFNLNSQDTAPTGNFDPTDSTTFNHSTSVDVYDSLGGTQKVSVYFAKDTTSNSWKAYATYGDPASSPISLGNMQFNSSGTLSGTTDTSGAATADVGKFTFSIPNGADGGATQQSLTINLNGTTQYGAKDGVTNIVQDGNSTGELTGFTVGTDGTLTGNYSNGATKALGQIAIANFNNQNGLQNLGGNVYAQTAASGAPQVGVPGSTNHGTLQGGAVENSNVDLTSELVNLITAQRNYQANAQTIKTQQTVDQTLINL</sequence>
<protein>
    <recommendedName>
        <fullName evidence="3 5">Flagellar hook protein FlgE</fullName>
    </recommendedName>
</protein>
<dbReference type="Pfam" id="PF00460">
    <property type="entry name" value="Flg_bb_rod"/>
    <property type="match status" value="1"/>
</dbReference>
<keyword evidence="10" id="KW-0969">Cilium</keyword>
<comment type="function">
    <text evidence="5">A flexible structure which links the flagellar filament to the drive apparatus in the basal body.</text>
</comment>
<dbReference type="InterPro" id="IPR037925">
    <property type="entry name" value="FlgE/F/G-like"/>
</dbReference>
<evidence type="ECO:0000256" key="1">
    <source>
        <dbReference type="ARBA" id="ARBA00004117"/>
    </source>
</evidence>
<evidence type="ECO:0000313" key="11">
    <source>
        <dbReference type="Proteomes" id="UP000054624"/>
    </source>
</evidence>
<dbReference type="EMBL" id="FCOI02000002">
    <property type="protein sequence ID" value="SAK43603.1"/>
    <property type="molecule type" value="Genomic_DNA"/>
</dbReference>
<evidence type="ECO:0000256" key="4">
    <source>
        <dbReference type="ARBA" id="ARBA00023143"/>
    </source>
</evidence>
<evidence type="ECO:0000256" key="5">
    <source>
        <dbReference type="RuleBase" id="RU362116"/>
    </source>
</evidence>
<dbReference type="PANTHER" id="PTHR30435:SF1">
    <property type="entry name" value="FLAGELLAR HOOK PROTEIN FLGE"/>
    <property type="match status" value="1"/>
</dbReference>
<dbReference type="OrthoDB" id="8578401at2"/>
<dbReference type="NCBIfam" id="NF004238">
    <property type="entry name" value="PRK05682.1-1"/>
    <property type="match status" value="1"/>
</dbReference>
<dbReference type="InterPro" id="IPR053967">
    <property type="entry name" value="LlgE_F_G-like_D1"/>
</dbReference>
<feature type="domain" description="Flagellar basal body rod protein N-terminal" evidence="6">
    <location>
        <begin position="6"/>
        <end position="33"/>
    </location>
</feature>
<evidence type="ECO:0000259" key="7">
    <source>
        <dbReference type="Pfam" id="PF06429"/>
    </source>
</evidence>
<name>A0A157ZDQ3_9BURK</name>
<dbReference type="InterPro" id="IPR019776">
    <property type="entry name" value="Flagellar_basal_body_rod_CS"/>
</dbReference>
<dbReference type="STRING" id="1777137.AWB76_00519"/>
<dbReference type="Pfam" id="PF06429">
    <property type="entry name" value="Flg_bbr_C"/>
    <property type="match status" value="1"/>
</dbReference>
<evidence type="ECO:0000313" key="10">
    <source>
        <dbReference type="EMBL" id="SAK43603.1"/>
    </source>
</evidence>
<evidence type="ECO:0000259" key="9">
    <source>
        <dbReference type="Pfam" id="PF22692"/>
    </source>
</evidence>
<dbReference type="NCBIfam" id="TIGR03506">
    <property type="entry name" value="FlgEFG_subfam"/>
    <property type="match status" value="1"/>
</dbReference>